<organism evidence="2 3">
    <name type="scientific">Mycena citricolor</name>
    <dbReference type="NCBI Taxonomy" id="2018698"/>
    <lineage>
        <taxon>Eukaryota</taxon>
        <taxon>Fungi</taxon>
        <taxon>Dikarya</taxon>
        <taxon>Basidiomycota</taxon>
        <taxon>Agaricomycotina</taxon>
        <taxon>Agaricomycetes</taxon>
        <taxon>Agaricomycetidae</taxon>
        <taxon>Agaricales</taxon>
        <taxon>Marasmiineae</taxon>
        <taxon>Mycenaceae</taxon>
        <taxon>Mycena</taxon>
    </lineage>
</organism>
<dbReference type="GO" id="GO:0003824">
    <property type="term" value="F:catalytic activity"/>
    <property type="evidence" value="ECO:0007669"/>
    <property type="project" value="InterPro"/>
</dbReference>
<proteinExistence type="predicted"/>
<evidence type="ECO:0000313" key="3">
    <source>
        <dbReference type="Proteomes" id="UP001295794"/>
    </source>
</evidence>
<name>A0AAD2JVS7_9AGAR</name>
<sequence length="331" mass="37444">MWRPNALYRPDAKSAEKIIPRKTTPAARNARTAPPKRELRTWTSILATPGHACTESAVSTAKGNTKTPAILRTRDDAPNERQDTTKHWIYINTYNEGGHRAAAAERLTNIDLPRNTPTVFLGDWKLHHELWSRADKNGSRRSRNFVEWMMEAEAGPQCVLINKKGEVTFTPHNATSSSSVIDLMFVNGRAINDDIIQEWTIDRSMSYGSDHHGIRWTTDNGREEIDNVTGTRYNMKDVDPKKWSSAFREELDNRRPAIDAILDPDMQVSNEQLEATATALTEAMQAATARVAKPKRQSKMAKPWWNDELRTAVNNLSNAQLELKTVDVLID</sequence>
<dbReference type="Gene3D" id="3.60.10.10">
    <property type="entry name" value="Endonuclease/exonuclease/phosphatase"/>
    <property type="match status" value="1"/>
</dbReference>
<accession>A0AAD2JVS7</accession>
<comment type="caution">
    <text evidence="2">The sequence shown here is derived from an EMBL/GenBank/DDBJ whole genome shotgun (WGS) entry which is preliminary data.</text>
</comment>
<feature type="domain" description="Endonuclease/exonuclease/phosphatase" evidence="1">
    <location>
        <begin position="91"/>
        <end position="214"/>
    </location>
</feature>
<dbReference type="AlphaFoldDB" id="A0AAD2JVS7"/>
<dbReference type="InterPro" id="IPR036691">
    <property type="entry name" value="Endo/exonu/phosph_ase_sf"/>
</dbReference>
<gene>
    <name evidence="2" type="ORF">MYCIT1_LOCUS3744</name>
</gene>
<dbReference type="Pfam" id="PF14529">
    <property type="entry name" value="Exo_endo_phos_2"/>
    <property type="match status" value="1"/>
</dbReference>
<evidence type="ECO:0000313" key="2">
    <source>
        <dbReference type="EMBL" id="CAK5263966.1"/>
    </source>
</evidence>
<dbReference type="InterPro" id="IPR005135">
    <property type="entry name" value="Endo/exonuclease/phosphatase"/>
</dbReference>
<keyword evidence="3" id="KW-1185">Reference proteome</keyword>
<reference evidence="2" key="1">
    <citation type="submission" date="2023-11" db="EMBL/GenBank/DDBJ databases">
        <authorList>
            <person name="De Vega J J."/>
            <person name="De Vega J J."/>
        </authorList>
    </citation>
    <scope>NUCLEOTIDE SEQUENCE</scope>
</reference>
<evidence type="ECO:0000259" key="1">
    <source>
        <dbReference type="Pfam" id="PF14529"/>
    </source>
</evidence>
<dbReference type="SUPFAM" id="SSF56219">
    <property type="entry name" value="DNase I-like"/>
    <property type="match status" value="1"/>
</dbReference>
<dbReference type="Proteomes" id="UP001295794">
    <property type="component" value="Unassembled WGS sequence"/>
</dbReference>
<protein>
    <recommendedName>
        <fullName evidence="1">Endonuclease/exonuclease/phosphatase domain-containing protein</fullName>
    </recommendedName>
</protein>
<dbReference type="EMBL" id="CAVNYO010000045">
    <property type="protein sequence ID" value="CAK5263966.1"/>
    <property type="molecule type" value="Genomic_DNA"/>
</dbReference>